<accession>A0A6N8IYK5</accession>
<comment type="caution">
    <text evidence="1">The sequence shown here is derived from an EMBL/GenBank/DDBJ whole genome shotgun (WGS) entry which is preliminary data.</text>
</comment>
<organism evidence="1 2">
    <name type="scientific">Ramlibacter pinisoli</name>
    <dbReference type="NCBI Taxonomy" id="2682844"/>
    <lineage>
        <taxon>Bacteria</taxon>
        <taxon>Pseudomonadati</taxon>
        <taxon>Pseudomonadota</taxon>
        <taxon>Betaproteobacteria</taxon>
        <taxon>Burkholderiales</taxon>
        <taxon>Comamonadaceae</taxon>
        <taxon>Ramlibacter</taxon>
    </lineage>
</organism>
<dbReference type="SUPFAM" id="SSF55781">
    <property type="entry name" value="GAF domain-like"/>
    <property type="match status" value="1"/>
</dbReference>
<dbReference type="InterPro" id="IPR029016">
    <property type="entry name" value="GAF-like_dom_sf"/>
</dbReference>
<reference evidence="1 2" key="1">
    <citation type="submission" date="2019-12" db="EMBL/GenBank/DDBJ databases">
        <authorList>
            <person name="Huq M.A."/>
        </authorList>
    </citation>
    <scope>NUCLEOTIDE SEQUENCE [LARGE SCALE GENOMIC DNA]</scope>
    <source>
        <strain evidence="1 2">MAH-25</strain>
    </source>
</reference>
<protein>
    <submittedName>
        <fullName evidence="1">GAF domain-containing protein</fullName>
    </submittedName>
</protein>
<dbReference type="AlphaFoldDB" id="A0A6N8IYK5"/>
<dbReference type="Proteomes" id="UP000469385">
    <property type="component" value="Unassembled WGS sequence"/>
</dbReference>
<evidence type="ECO:0000313" key="1">
    <source>
        <dbReference type="EMBL" id="MVQ32064.1"/>
    </source>
</evidence>
<dbReference type="EMBL" id="WSEL01000009">
    <property type="protein sequence ID" value="MVQ32064.1"/>
    <property type="molecule type" value="Genomic_DNA"/>
</dbReference>
<keyword evidence="2" id="KW-1185">Reference proteome</keyword>
<gene>
    <name evidence="1" type="ORF">GON04_21570</name>
</gene>
<proteinExistence type="predicted"/>
<name>A0A6N8IYK5_9BURK</name>
<sequence>MEYGVTSVGRTSTFRDVLVRDGLYAALGFLNNRVDFRFTGVYRFDGAILRNVCLFDREAPGESGGQDAPVSQTYCGITGSGGDVLNVENGQVDPRFPWMQGSAVIAYCGVPVFEPRGDVIGTVCHFDLRPCRIPKAELPTIRTAAGLVWTYCLAADATIC</sequence>
<evidence type="ECO:0000313" key="2">
    <source>
        <dbReference type="Proteomes" id="UP000469385"/>
    </source>
</evidence>
<dbReference type="Gene3D" id="3.30.450.40">
    <property type="match status" value="1"/>
</dbReference>